<dbReference type="HAMAP" id="MF_01365_B">
    <property type="entry name" value="Ribosomal_uL6_B"/>
    <property type="match status" value="1"/>
</dbReference>
<evidence type="ECO:0000256" key="7">
    <source>
        <dbReference type="RuleBase" id="RU003870"/>
    </source>
</evidence>
<keyword evidence="1 5" id="KW-0699">rRNA-binding</keyword>
<evidence type="ECO:0000313" key="10">
    <source>
        <dbReference type="Proteomes" id="UP000054172"/>
    </source>
</evidence>
<dbReference type="InterPro" id="IPR020040">
    <property type="entry name" value="Ribosomal_uL6_a/b-dom"/>
</dbReference>
<evidence type="ECO:0000256" key="5">
    <source>
        <dbReference type="HAMAP-Rule" id="MF_01365"/>
    </source>
</evidence>
<dbReference type="InterPro" id="IPR019906">
    <property type="entry name" value="Ribosomal_uL6_bac-type"/>
</dbReference>
<proteinExistence type="inferred from homology"/>
<comment type="similarity">
    <text evidence="5 6">Belongs to the universal ribosomal protein uL6 family.</text>
</comment>
<evidence type="ECO:0000313" key="9">
    <source>
        <dbReference type="EMBL" id="KQM08894.1"/>
    </source>
</evidence>
<dbReference type="STRING" id="1702214.AL399_04770"/>
<dbReference type="SUPFAM" id="SSF56053">
    <property type="entry name" value="Ribosomal protein L6"/>
    <property type="match status" value="2"/>
</dbReference>
<evidence type="ECO:0000256" key="1">
    <source>
        <dbReference type="ARBA" id="ARBA00022730"/>
    </source>
</evidence>
<dbReference type="PATRIC" id="fig|1702214.3.peg.1957"/>
<keyword evidence="3 5" id="KW-0689">Ribosomal protein</keyword>
<dbReference type="FunFam" id="3.90.930.12:FF:000002">
    <property type="entry name" value="50S ribosomal protein L6"/>
    <property type="match status" value="1"/>
</dbReference>
<accession>A0A0Q4AXY4</accession>
<evidence type="ECO:0000259" key="8">
    <source>
        <dbReference type="Pfam" id="PF00347"/>
    </source>
</evidence>
<dbReference type="GO" id="GO:0022625">
    <property type="term" value="C:cytosolic large ribosomal subunit"/>
    <property type="evidence" value="ECO:0007669"/>
    <property type="project" value="UniProtKB-UniRule"/>
</dbReference>
<dbReference type="InterPro" id="IPR000702">
    <property type="entry name" value="Ribosomal_uL6-like"/>
</dbReference>
<dbReference type="Proteomes" id="UP000054172">
    <property type="component" value="Unassembled WGS sequence"/>
</dbReference>
<evidence type="ECO:0000256" key="3">
    <source>
        <dbReference type="ARBA" id="ARBA00022980"/>
    </source>
</evidence>
<gene>
    <name evidence="5" type="primary">rplF</name>
    <name evidence="9" type="ORF">AL399_04770</name>
</gene>
<dbReference type="NCBIfam" id="TIGR03654">
    <property type="entry name" value="L6_bact"/>
    <property type="match status" value="1"/>
</dbReference>
<dbReference type="Gene3D" id="3.90.930.12">
    <property type="entry name" value="Ribosomal protein L6, alpha-beta domain"/>
    <property type="match status" value="2"/>
</dbReference>
<comment type="function">
    <text evidence="5 7">This protein binds to the 23S rRNA, and is important in its secondary structure. It is located near the subunit interface in the base of the L7/L12 stalk, and near the tRNA binding site of the peptidyltransferase center.</text>
</comment>
<dbReference type="GO" id="GO:0019843">
    <property type="term" value="F:rRNA binding"/>
    <property type="evidence" value="ECO:0007669"/>
    <property type="project" value="UniProtKB-UniRule"/>
</dbReference>
<dbReference type="Pfam" id="PF00347">
    <property type="entry name" value="Ribosomal_L6"/>
    <property type="match status" value="2"/>
</dbReference>
<evidence type="ECO:0000256" key="4">
    <source>
        <dbReference type="ARBA" id="ARBA00023274"/>
    </source>
</evidence>
<dbReference type="PANTHER" id="PTHR11655">
    <property type="entry name" value="60S/50S RIBOSOMAL PROTEIN L6/L9"/>
    <property type="match status" value="1"/>
</dbReference>
<sequence>MSRIGKKPVNLPAGVTVKVAPDNTVSVKGPLGELFQKVDPDISVKVDDGVLTLSRPTDQKRHRALHGLYRALLNNMVVGVSTGWELKQELIGVGFKAEVEGQVLKMSLGFSHDIHMLMPKEVKVEAQQERRGNPIVTLRSPDRQLLGMVAAKIRSLRPPEPYRGKGIRFVGEEIRRKAGKSANAK</sequence>
<evidence type="ECO:0000256" key="2">
    <source>
        <dbReference type="ARBA" id="ARBA00022884"/>
    </source>
</evidence>
<organism evidence="9 10">
    <name type="scientific">Candidatus [Bacteroides] periocalifornicus</name>
    <dbReference type="NCBI Taxonomy" id="1702214"/>
    <lineage>
        <taxon>Bacteria</taxon>
        <taxon>Pseudomonadati</taxon>
        <taxon>Bacteroidota</taxon>
    </lineage>
</organism>
<dbReference type="GO" id="GO:0003735">
    <property type="term" value="F:structural constituent of ribosome"/>
    <property type="evidence" value="ECO:0007669"/>
    <property type="project" value="UniProtKB-UniRule"/>
</dbReference>
<dbReference type="PIRSF" id="PIRSF002162">
    <property type="entry name" value="Ribosomal_L6"/>
    <property type="match status" value="1"/>
</dbReference>
<dbReference type="EMBL" id="LIIK01000018">
    <property type="protein sequence ID" value="KQM08894.1"/>
    <property type="molecule type" value="Genomic_DNA"/>
</dbReference>
<keyword evidence="4 5" id="KW-0687">Ribonucleoprotein</keyword>
<dbReference type="PRINTS" id="PR00059">
    <property type="entry name" value="RIBOSOMALL6"/>
</dbReference>
<keyword evidence="2 5" id="KW-0694">RNA-binding</keyword>
<evidence type="ECO:0000256" key="6">
    <source>
        <dbReference type="RuleBase" id="RU003869"/>
    </source>
</evidence>
<dbReference type="PANTHER" id="PTHR11655:SF14">
    <property type="entry name" value="LARGE RIBOSOMAL SUBUNIT PROTEIN UL6M"/>
    <property type="match status" value="1"/>
</dbReference>
<dbReference type="GO" id="GO:0002181">
    <property type="term" value="P:cytoplasmic translation"/>
    <property type="evidence" value="ECO:0007669"/>
    <property type="project" value="TreeGrafter"/>
</dbReference>
<name>A0A0Q4AXY4_9BACT</name>
<dbReference type="InterPro" id="IPR036789">
    <property type="entry name" value="Ribosomal_uL6-like_a/b-dom_sf"/>
</dbReference>
<dbReference type="AlphaFoldDB" id="A0A0Q4AXY4"/>
<feature type="domain" description="Large ribosomal subunit protein uL6 alpha-beta" evidence="8">
    <location>
        <begin position="12"/>
        <end position="83"/>
    </location>
</feature>
<keyword evidence="10" id="KW-1185">Reference proteome</keyword>
<reference evidence="9" key="1">
    <citation type="submission" date="2015-08" db="EMBL/GenBank/DDBJ databases">
        <title>Candidatus Bacteriodes Periocalifornicus.</title>
        <authorList>
            <person name="McLean J.S."/>
            <person name="Kelley S."/>
        </authorList>
    </citation>
    <scope>NUCLEOTIDE SEQUENCE [LARGE SCALE GENOMIC DNA]</scope>
    <source>
        <strain evidence="9">12B</strain>
    </source>
</reference>
<protein>
    <recommendedName>
        <fullName evidence="5">Large ribosomal subunit protein uL6</fullName>
    </recommendedName>
</protein>
<comment type="caution">
    <text evidence="9">The sequence shown here is derived from an EMBL/GenBank/DDBJ whole genome shotgun (WGS) entry which is preliminary data.</text>
</comment>
<feature type="domain" description="Large ribosomal subunit protein uL6 alpha-beta" evidence="8">
    <location>
        <begin position="91"/>
        <end position="168"/>
    </location>
</feature>
<comment type="subunit">
    <text evidence="5">Part of the 50S ribosomal subunit.</text>
</comment>